<accession>A0A124SEN4</accession>
<evidence type="ECO:0000313" key="2">
    <source>
        <dbReference type="Proteomes" id="UP000243975"/>
    </source>
</evidence>
<keyword evidence="2" id="KW-1185">Reference proteome</keyword>
<evidence type="ECO:0008006" key="3">
    <source>
        <dbReference type="Google" id="ProtNLM"/>
    </source>
</evidence>
<dbReference type="Proteomes" id="UP000243975">
    <property type="component" value="Unassembled WGS sequence"/>
</dbReference>
<evidence type="ECO:0000313" key="1">
    <source>
        <dbReference type="EMBL" id="KVI00603.1"/>
    </source>
</evidence>
<dbReference type="AlphaFoldDB" id="A0A124SEN4"/>
<reference evidence="1 2" key="1">
    <citation type="journal article" date="2016" name="Sci. Rep.">
        <title>The genome sequence of the outbreeding globe artichoke constructed de novo incorporating a phase-aware low-pass sequencing strategy of F1 progeny.</title>
        <authorList>
            <person name="Scaglione D."/>
            <person name="Reyes-Chin-Wo S."/>
            <person name="Acquadro A."/>
            <person name="Froenicke L."/>
            <person name="Portis E."/>
            <person name="Beitel C."/>
            <person name="Tirone M."/>
            <person name="Mauro R."/>
            <person name="Lo Monaco A."/>
            <person name="Mauromicale G."/>
            <person name="Faccioli P."/>
            <person name="Cattivelli L."/>
            <person name="Rieseberg L."/>
            <person name="Michelmore R."/>
            <person name="Lanteri S."/>
        </authorList>
    </citation>
    <scope>NUCLEOTIDE SEQUENCE [LARGE SCALE GENOMIC DNA]</scope>
    <source>
        <strain evidence="1">2C</strain>
    </source>
</reference>
<protein>
    <recommendedName>
        <fullName evidence="3">Leucine-rich repeat-containing protein</fullName>
    </recommendedName>
</protein>
<sequence length="215" mass="24328">MGIYNCPSMDYSFPCGLWPPNLRSLEIGCLNKPMSKWGIQNYPTSLVHLSLLGENSGVVSFVANAKDVTSTSFLLPPSLMTLTIFDFMEMDYSFPCGLWPPNLRRLQIGCLNKRMSEWGIQNYSTSLVHLTLYEVNSGVVSFVANTKDVTSTSFLLPQSLMTLDILKFMELELVSEALQRLPYLKNLDIYSCPKLEDLRETNTTSTSSLRIKWLE</sequence>
<dbReference type="Gramene" id="KVI00603">
    <property type="protein sequence ID" value="KVI00603"/>
    <property type="gene ID" value="Ccrd_021146"/>
</dbReference>
<name>A0A124SEN4_CYNCS</name>
<organism evidence="1 2">
    <name type="scientific">Cynara cardunculus var. scolymus</name>
    <name type="common">Globe artichoke</name>
    <name type="synonym">Cynara scolymus</name>
    <dbReference type="NCBI Taxonomy" id="59895"/>
    <lineage>
        <taxon>Eukaryota</taxon>
        <taxon>Viridiplantae</taxon>
        <taxon>Streptophyta</taxon>
        <taxon>Embryophyta</taxon>
        <taxon>Tracheophyta</taxon>
        <taxon>Spermatophyta</taxon>
        <taxon>Magnoliopsida</taxon>
        <taxon>eudicotyledons</taxon>
        <taxon>Gunneridae</taxon>
        <taxon>Pentapetalae</taxon>
        <taxon>asterids</taxon>
        <taxon>campanulids</taxon>
        <taxon>Asterales</taxon>
        <taxon>Asteraceae</taxon>
        <taxon>Carduoideae</taxon>
        <taxon>Cardueae</taxon>
        <taxon>Carduinae</taxon>
        <taxon>Cynara</taxon>
    </lineage>
</organism>
<dbReference type="EMBL" id="LEKV01003370">
    <property type="protein sequence ID" value="KVI00603.1"/>
    <property type="molecule type" value="Genomic_DNA"/>
</dbReference>
<gene>
    <name evidence="1" type="ORF">Ccrd_021146</name>
</gene>
<dbReference type="SUPFAM" id="SSF52047">
    <property type="entry name" value="RNI-like"/>
    <property type="match status" value="1"/>
</dbReference>
<dbReference type="InterPro" id="IPR032675">
    <property type="entry name" value="LRR_dom_sf"/>
</dbReference>
<comment type="caution">
    <text evidence="1">The sequence shown here is derived from an EMBL/GenBank/DDBJ whole genome shotgun (WGS) entry which is preliminary data.</text>
</comment>
<proteinExistence type="predicted"/>
<dbReference type="Gene3D" id="3.80.10.10">
    <property type="entry name" value="Ribonuclease Inhibitor"/>
    <property type="match status" value="1"/>
</dbReference>